<gene>
    <name evidence="1" type="ORF">PROFUN_13771</name>
</gene>
<reference evidence="1 2" key="1">
    <citation type="journal article" date="2018" name="Genome Biol. Evol.">
        <title>Multiple Roots of Fruiting Body Formation in Amoebozoa.</title>
        <authorList>
            <person name="Hillmann F."/>
            <person name="Forbes G."/>
            <person name="Novohradska S."/>
            <person name="Ferling I."/>
            <person name="Riege K."/>
            <person name="Groth M."/>
            <person name="Westermann M."/>
            <person name="Marz M."/>
            <person name="Spaller T."/>
            <person name="Winckler T."/>
            <person name="Schaap P."/>
            <person name="Glockner G."/>
        </authorList>
    </citation>
    <scope>NUCLEOTIDE SEQUENCE [LARGE SCALE GENOMIC DNA]</scope>
    <source>
        <strain evidence="1 2">Jena</strain>
    </source>
</reference>
<protein>
    <submittedName>
        <fullName evidence="1">Uncharacterized protein</fullName>
    </submittedName>
</protein>
<dbReference type="InParanoid" id="A0A2P6N271"/>
<accession>A0A2P6N271</accession>
<dbReference type="AlphaFoldDB" id="A0A2P6N271"/>
<comment type="caution">
    <text evidence="1">The sequence shown here is derived from an EMBL/GenBank/DDBJ whole genome shotgun (WGS) entry which is preliminary data.</text>
</comment>
<name>A0A2P6N271_9EUKA</name>
<organism evidence="1 2">
    <name type="scientific">Planoprotostelium fungivorum</name>
    <dbReference type="NCBI Taxonomy" id="1890364"/>
    <lineage>
        <taxon>Eukaryota</taxon>
        <taxon>Amoebozoa</taxon>
        <taxon>Evosea</taxon>
        <taxon>Variosea</taxon>
        <taxon>Cavosteliida</taxon>
        <taxon>Cavosteliaceae</taxon>
        <taxon>Planoprotostelium</taxon>
    </lineage>
</organism>
<evidence type="ECO:0000313" key="2">
    <source>
        <dbReference type="Proteomes" id="UP000241769"/>
    </source>
</evidence>
<dbReference type="Proteomes" id="UP000241769">
    <property type="component" value="Unassembled WGS sequence"/>
</dbReference>
<dbReference type="EMBL" id="MDYQ01000244">
    <property type="protein sequence ID" value="PRP78041.1"/>
    <property type="molecule type" value="Genomic_DNA"/>
</dbReference>
<proteinExistence type="predicted"/>
<sequence>MKSGQKQFQTPSLGLQVLHSANKGALPVTPQRIPKGSALTNTGIIITADQKSELGNRPSRRSSNTCTLFLLTLFPL</sequence>
<evidence type="ECO:0000313" key="1">
    <source>
        <dbReference type="EMBL" id="PRP78041.1"/>
    </source>
</evidence>
<keyword evidence="2" id="KW-1185">Reference proteome</keyword>